<dbReference type="InterPro" id="IPR010799">
    <property type="entry name" value="MlrC_C"/>
</dbReference>
<dbReference type="Proteomes" id="UP000679352">
    <property type="component" value="Plasmid p1"/>
</dbReference>
<protein>
    <recommendedName>
        <fullName evidence="1">Microcystinase C</fullName>
        <shortName evidence="1">MlrC</shortName>
    </recommendedName>
</protein>
<dbReference type="Pfam" id="PF07171">
    <property type="entry name" value="MlrC_C"/>
    <property type="match status" value="1"/>
</dbReference>
<dbReference type="GO" id="GO:0008237">
    <property type="term" value="F:metallopeptidase activity"/>
    <property type="evidence" value="ECO:0007669"/>
    <property type="project" value="UniProtKB-KW"/>
</dbReference>
<keyword evidence="5" id="KW-1185">Reference proteome</keyword>
<evidence type="ECO:0000256" key="1">
    <source>
        <dbReference type="PIRNR" id="PIRNR012702"/>
    </source>
</evidence>
<dbReference type="GO" id="GO:0006508">
    <property type="term" value="P:proteolysis"/>
    <property type="evidence" value="ECO:0007669"/>
    <property type="project" value="UniProtKB-KW"/>
</dbReference>
<organism evidence="4 5">
    <name type="scientific">Gemmobacter fulvus</name>
    <dbReference type="NCBI Taxonomy" id="2840474"/>
    <lineage>
        <taxon>Bacteria</taxon>
        <taxon>Pseudomonadati</taxon>
        <taxon>Pseudomonadota</taxon>
        <taxon>Alphaproteobacteria</taxon>
        <taxon>Rhodobacterales</taxon>
        <taxon>Paracoccaceae</taxon>
        <taxon>Gemmobacter</taxon>
    </lineage>
</organism>
<dbReference type="InterPro" id="IPR009197">
    <property type="entry name" value="MlrC"/>
</dbReference>
<comment type="similarity">
    <text evidence="1">Belongs to the peptidase M81 family.</text>
</comment>
<comment type="cofactor">
    <cofactor evidence="1">
        <name>Zn(2+)</name>
        <dbReference type="ChEBI" id="CHEBI:29105"/>
    </cofactor>
    <text evidence="1">Binds 1 zinc ion per subunit.</text>
</comment>
<evidence type="ECO:0000313" key="5">
    <source>
        <dbReference type="Proteomes" id="UP000679352"/>
    </source>
</evidence>
<reference evidence="4" key="1">
    <citation type="submission" date="2021-06" db="EMBL/GenBank/DDBJ databases">
        <authorList>
            <person name="Lee C.-S."/>
            <person name="Jin L."/>
        </authorList>
    </citation>
    <scope>NUCLEOTIDE SEQUENCE</scope>
    <source>
        <strain evidence="4">Con5</strain>
        <plasmid evidence="4">p1</plasmid>
    </source>
</reference>
<dbReference type="KEGG" id="gfu:KM031_17485"/>
<feature type="domain" description="Microcystin LR degradation protein MlrC C-terminal" evidence="2">
    <location>
        <begin position="298"/>
        <end position="478"/>
    </location>
</feature>
<dbReference type="InterPro" id="IPR015995">
    <property type="entry name" value="MlrC_N"/>
</dbReference>
<dbReference type="RefSeq" id="WP_215505221.1">
    <property type="nucleotide sequence ID" value="NZ_CP076362.1"/>
</dbReference>
<dbReference type="AlphaFoldDB" id="A0A975P9W7"/>
<geneLocation type="plasmid" evidence="4 5">
    <name>p1</name>
</geneLocation>
<evidence type="ECO:0000259" key="3">
    <source>
        <dbReference type="Pfam" id="PF07364"/>
    </source>
</evidence>
<proteinExistence type="inferred from homology"/>
<feature type="domain" description="Microcystin LR degradation protein MlrC N-terminal" evidence="3">
    <location>
        <begin position="2"/>
        <end position="283"/>
    </location>
</feature>
<sequence length="493" mass="52160">MRIVIARQNHETNTFSPVPTPLAAFRPLYGAEALAEARGMKTALGAFHAWAEAQGAEVSCPLIAHAWPSAPVEDDAFDHMAAVILADIAKGCDMVLLDLHGAMVTRSHDDGEGELLARIRAAAPGVPVGVALDLHGNITPRMVENCDAMAGFKTYPHVDMYETGVLVCTMMDQIRQGLRPVMARVQPPLLGHTLPMNTTVPGAMADVIAAARVAETRPGVLAVSVFGGFPAADLYEAGASVVAVTTPDLDPESVAHDIARLIWDRRAEFLYDQKPLGVSIREASAAAARPGNGPVLMLDHGDNCMSGGTCENMDVLEAALAAGLAGILTGPVADPQAVEQAFAAGLGAEVEIAVGNRIAADGFAPPRPSLILRGRVLALADGRYTITGPIYTGMTCDMGRSVVIETGAAKVLISSQTHEPWDEAVFTSLGIDPRDCQYLLLKSRMYCRPVFEPLAKAVVECAGGGVTGSDYSLFPYHKLRRPICPLDPGVEWE</sequence>
<comment type="function">
    <text evidence="1">Involved in peptidolytic degradation of cyclic heptapeptide hepatotoxin microcystin (MC).</text>
</comment>
<name>A0A975P9W7_9RHOB</name>
<keyword evidence="1" id="KW-0479">Metal-binding</keyword>
<keyword evidence="4" id="KW-0614">Plasmid</keyword>
<dbReference type="EMBL" id="CP076362">
    <property type="protein sequence ID" value="QWK92102.1"/>
    <property type="molecule type" value="Genomic_DNA"/>
</dbReference>
<dbReference type="GO" id="GO:0046872">
    <property type="term" value="F:metal ion binding"/>
    <property type="evidence" value="ECO:0007669"/>
    <property type="project" value="UniProtKB-KW"/>
</dbReference>
<evidence type="ECO:0000313" key="4">
    <source>
        <dbReference type="EMBL" id="QWK92102.1"/>
    </source>
</evidence>
<keyword evidence="1" id="KW-0482">Metalloprotease</keyword>
<gene>
    <name evidence="4" type="ORF">KM031_17485</name>
</gene>
<keyword evidence="1" id="KW-0378">Hydrolase</keyword>
<accession>A0A975P9W7</accession>
<dbReference type="PIRSF" id="PIRSF012702">
    <property type="entry name" value="UCP012702"/>
    <property type="match status" value="1"/>
</dbReference>
<dbReference type="Pfam" id="PF07364">
    <property type="entry name" value="DUF1485"/>
    <property type="match status" value="1"/>
</dbReference>
<evidence type="ECO:0000259" key="2">
    <source>
        <dbReference type="Pfam" id="PF07171"/>
    </source>
</evidence>
<keyword evidence="1" id="KW-0645">Protease</keyword>